<organism evidence="3 4">
    <name type="scientific">Syphacia muris</name>
    <dbReference type="NCBI Taxonomy" id="451379"/>
    <lineage>
        <taxon>Eukaryota</taxon>
        <taxon>Metazoa</taxon>
        <taxon>Ecdysozoa</taxon>
        <taxon>Nematoda</taxon>
        <taxon>Chromadorea</taxon>
        <taxon>Rhabditida</taxon>
        <taxon>Spirurina</taxon>
        <taxon>Oxyuridomorpha</taxon>
        <taxon>Oxyuroidea</taxon>
        <taxon>Oxyuridae</taxon>
        <taxon>Syphacia</taxon>
    </lineage>
</organism>
<dbReference type="Proteomes" id="UP000046393">
    <property type="component" value="Unplaced"/>
</dbReference>
<dbReference type="Pfam" id="PF05380">
    <property type="entry name" value="Peptidase_A17"/>
    <property type="match status" value="1"/>
</dbReference>
<evidence type="ECO:0000259" key="2">
    <source>
        <dbReference type="Pfam" id="PF05585"/>
    </source>
</evidence>
<proteinExistence type="predicted"/>
<dbReference type="AlphaFoldDB" id="A0A0N5B1I3"/>
<dbReference type="InterPro" id="IPR008737">
    <property type="entry name" value="DUF1758"/>
</dbReference>
<dbReference type="WBParaSite" id="SMUV_0001115001-mRNA-1">
    <property type="protein sequence ID" value="SMUV_0001115001-mRNA-1"/>
    <property type="gene ID" value="SMUV_0001115001"/>
</dbReference>
<dbReference type="Pfam" id="PF05585">
    <property type="entry name" value="DUF1758"/>
    <property type="match status" value="1"/>
</dbReference>
<sequence length="447" mass="50873">MVPRAGTLSPERHIEKLVPDNSPAYDSYLRAAKIEYNQIQTKNELLEKLNQQWDELRQSLDEKKLTEEQKLYEKLLEGLEGVVKKLASTKEGAELIEVVMKVKKILQKVILQDEWDELEDIKLDEMIEMGKTSEKPKVRSGIPRKGDLLNKFKQGTEDKPSTVMFSDEQEDSVLISQQWTIFNPNNAKKGKEILMMFDTRCQDTYVDGATAKELEVQLGRRTITEIRTFKSTDPMYVATSETTIALQTSKGLQIIKAKSVDDMSSIFPLIERIKTGKGADNSSMLISEYGKLELIIGMNNFFKFFLNYKKREDGMIEIHTTIGTIIAGKKFSDVGRQQDITGAGQKRQLHVFVDASATAYAAAAYLAKTQYQTPEEKQMERRKGNEPTVVMVVQSGRNDRTDIDFLRTNSCEKMKKTERMLIRIAHKEAGEKEVDLESDALPLRHGV</sequence>
<dbReference type="InterPro" id="IPR008042">
    <property type="entry name" value="Retrotrans_Pao"/>
</dbReference>
<feature type="domain" description="DUF1758" evidence="2">
    <location>
        <begin position="181"/>
        <end position="330"/>
    </location>
</feature>
<reference evidence="4" key="1">
    <citation type="submission" date="2017-02" db="UniProtKB">
        <authorList>
            <consortium name="WormBaseParasite"/>
        </authorList>
    </citation>
    <scope>IDENTIFICATION</scope>
</reference>
<name>A0A0N5B1I3_9BILA</name>
<evidence type="ECO:0000256" key="1">
    <source>
        <dbReference type="SAM" id="Coils"/>
    </source>
</evidence>
<evidence type="ECO:0000313" key="3">
    <source>
        <dbReference type="Proteomes" id="UP000046393"/>
    </source>
</evidence>
<keyword evidence="3" id="KW-1185">Reference proteome</keyword>
<evidence type="ECO:0000313" key="4">
    <source>
        <dbReference type="WBParaSite" id="SMUV_0001115001-mRNA-1"/>
    </source>
</evidence>
<feature type="coiled-coil region" evidence="1">
    <location>
        <begin position="29"/>
        <end position="66"/>
    </location>
</feature>
<keyword evidence="1" id="KW-0175">Coiled coil</keyword>
<accession>A0A0N5B1I3</accession>
<protein>
    <submittedName>
        <fullName evidence="4">VWFA domain-containing protein</fullName>
    </submittedName>
</protein>